<dbReference type="NCBIfam" id="TIGR00080">
    <property type="entry name" value="pimt"/>
    <property type="match status" value="1"/>
</dbReference>
<comment type="caution">
    <text evidence="8">The sequence shown here is derived from an EMBL/GenBank/DDBJ whole genome shotgun (WGS) entry which is preliminary data.</text>
</comment>
<dbReference type="FunFam" id="3.40.50.150:FF:000027">
    <property type="entry name" value="Protein-L-isoaspartate O-methyltransferase"/>
    <property type="match status" value="1"/>
</dbReference>
<keyword evidence="2 6" id="KW-0489">Methyltransferase</keyword>
<dbReference type="PANTHER" id="PTHR11579">
    <property type="entry name" value="PROTEIN-L-ISOASPARTATE O-METHYLTRANSFERASE"/>
    <property type="match status" value="1"/>
</dbReference>
<comment type="similarity">
    <text evidence="1 6">Belongs to the methyltransferase superfamily. L-isoaspartyl/D-aspartyl protein methyltransferase family.</text>
</comment>
<dbReference type="CDD" id="cd02440">
    <property type="entry name" value="AdoMet_MTases"/>
    <property type="match status" value="1"/>
</dbReference>
<dbReference type="EMBL" id="CAWUPB010001009">
    <property type="protein sequence ID" value="CAK7336580.1"/>
    <property type="molecule type" value="Genomic_DNA"/>
</dbReference>
<feature type="chain" id="PRO_5043561677" description="Protein-L-isoaspartate O-methyltransferase" evidence="7">
    <location>
        <begin position="21"/>
        <end position="319"/>
    </location>
</feature>
<evidence type="ECO:0000256" key="6">
    <source>
        <dbReference type="RuleBase" id="RU003802"/>
    </source>
</evidence>
<sequence>MPMLLMLVPMPLSLPAGVIAYGYRNYSPPFKRLLAQNSTTILHRYHHQLHLHLRSSNNNIPSQLSSLFYSKFFLRNLNCLLTGNSLFFRMERFWSGSSINKNKAMVEHLHHYGVISSKKVAEVMETIDRALFVPDGTPAYVDSPMAIGYNATISAPHMHATCLQLLEENLKPGMHALDVGSGTGYLTACFALMVGPQGRAVGVEHIQELANCSIKNIEKSAAAPLLKEGFLSIHVGDGRQGWPEFAPYDAIHVGAAAPEIPQPLLDQLKPGGRMVIPVGNIFQDLKVVDKNEDGSISIRSETSVRYVPLTSRDAQLRGY</sequence>
<evidence type="ECO:0000256" key="2">
    <source>
        <dbReference type="ARBA" id="ARBA00022603"/>
    </source>
</evidence>
<evidence type="ECO:0000256" key="3">
    <source>
        <dbReference type="ARBA" id="ARBA00022679"/>
    </source>
</evidence>
<evidence type="ECO:0000256" key="5">
    <source>
        <dbReference type="ARBA" id="ARBA00029295"/>
    </source>
</evidence>
<dbReference type="SUPFAM" id="SSF53335">
    <property type="entry name" value="S-adenosyl-L-methionine-dependent methyltransferases"/>
    <property type="match status" value="1"/>
</dbReference>
<organism evidence="8 9">
    <name type="scientific">Dovyalis caffra</name>
    <dbReference type="NCBI Taxonomy" id="77055"/>
    <lineage>
        <taxon>Eukaryota</taxon>
        <taxon>Viridiplantae</taxon>
        <taxon>Streptophyta</taxon>
        <taxon>Embryophyta</taxon>
        <taxon>Tracheophyta</taxon>
        <taxon>Spermatophyta</taxon>
        <taxon>Magnoliopsida</taxon>
        <taxon>eudicotyledons</taxon>
        <taxon>Gunneridae</taxon>
        <taxon>Pentapetalae</taxon>
        <taxon>rosids</taxon>
        <taxon>fabids</taxon>
        <taxon>Malpighiales</taxon>
        <taxon>Salicaceae</taxon>
        <taxon>Flacourtieae</taxon>
        <taxon>Dovyalis</taxon>
    </lineage>
</organism>
<keyword evidence="9" id="KW-1185">Reference proteome</keyword>
<dbReference type="GO" id="GO:0004719">
    <property type="term" value="F:protein-L-isoaspartate (D-aspartate) O-methyltransferase activity"/>
    <property type="evidence" value="ECO:0007669"/>
    <property type="project" value="UniProtKB-UniRule"/>
</dbReference>
<dbReference type="Pfam" id="PF01135">
    <property type="entry name" value="PCMT"/>
    <property type="match status" value="1"/>
</dbReference>
<gene>
    <name evidence="8" type="ORF">DCAF_LOCUS11589</name>
</gene>
<keyword evidence="3 6" id="KW-0808">Transferase</keyword>
<name>A0AAV1RL22_9ROSI</name>
<accession>A0AAV1RL22</accession>
<dbReference type="GO" id="GO:0032259">
    <property type="term" value="P:methylation"/>
    <property type="evidence" value="ECO:0007669"/>
    <property type="project" value="UniProtKB-KW"/>
</dbReference>
<evidence type="ECO:0000256" key="7">
    <source>
        <dbReference type="SAM" id="SignalP"/>
    </source>
</evidence>
<dbReference type="Proteomes" id="UP001314170">
    <property type="component" value="Unassembled WGS sequence"/>
</dbReference>
<evidence type="ECO:0000313" key="9">
    <source>
        <dbReference type="Proteomes" id="UP001314170"/>
    </source>
</evidence>
<keyword evidence="7" id="KW-0732">Signal</keyword>
<evidence type="ECO:0000256" key="1">
    <source>
        <dbReference type="ARBA" id="ARBA00005369"/>
    </source>
</evidence>
<dbReference type="PROSITE" id="PS01279">
    <property type="entry name" value="PCMT"/>
    <property type="match status" value="1"/>
</dbReference>
<keyword evidence="4 6" id="KW-0949">S-adenosyl-L-methionine</keyword>
<feature type="signal peptide" evidence="7">
    <location>
        <begin position="1"/>
        <end position="20"/>
    </location>
</feature>
<protein>
    <recommendedName>
        <fullName evidence="6">Protein-L-isoaspartate O-methyltransferase</fullName>
        <ecNumber evidence="6">2.1.1.77</ecNumber>
    </recommendedName>
</protein>
<dbReference type="Gene3D" id="3.40.50.150">
    <property type="entry name" value="Vaccinia Virus protein VP39"/>
    <property type="match status" value="1"/>
</dbReference>
<dbReference type="InterPro" id="IPR029063">
    <property type="entry name" value="SAM-dependent_MTases_sf"/>
</dbReference>
<evidence type="ECO:0000313" key="8">
    <source>
        <dbReference type="EMBL" id="CAK7336580.1"/>
    </source>
</evidence>
<dbReference type="InterPro" id="IPR000682">
    <property type="entry name" value="PCMT"/>
</dbReference>
<reference evidence="8 9" key="1">
    <citation type="submission" date="2024-01" db="EMBL/GenBank/DDBJ databases">
        <authorList>
            <person name="Waweru B."/>
        </authorList>
    </citation>
    <scope>NUCLEOTIDE SEQUENCE [LARGE SCALE GENOMIC DNA]</scope>
</reference>
<proteinExistence type="inferred from homology"/>
<dbReference type="EC" id="2.1.1.77" evidence="6"/>
<dbReference type="PANTHER" id="PTHR11579:SF28">
    <property type="entry name" value="PROTEIN-L-ISOASPARTATE O-METHYLTRANSFERASE 1"/>
    <property type="match status" value="1"/>
</dbReference>
<dbReference type="GO" id="GO:0005737">
    <property type="term" value="C:cytoplasm"/>
    <property type="evidence" value="ECO:0007669"/>
    <property type="project" value="TreeGrafter"/>
</dbReference>
<evidence type="ECO:0000256" key="4">
    <source>
        <dbReference type="ARBA" id="ARBA00022691"/>
    </source>
</evidence>
<dbReference type="GO" id="GO:0030091">
    <property type="term" value="P:protein repair"/>
    <property type="evidence" value="ECO:0007669"/>
    <property type="project" value="UniProtKB-ARBA"/>
</dbReference>
<dbReference type="AlphaFoldDB" id="A0AAV1RL22"/>
<comment type="catalytic activity">
    <reaction evidence="5 6">
        <text>[protein]-L-isoaspartate + S-adenosyl-L-methionine = [protein]-L-isoaspartate alpha-methyl ester + S-adenosyl-L-homocysteine</text>
        <dbReference type="Rhea" id="RHEA:12705"/>
        <dbReference type="Rhea" id="RHEA-COMP:12143"/>
        <dbReference type="Rhea" id="RHEA-COMP:12144"/>
        <dbReference type="ChEBI" id="CHEBI:57856"/>
        <dbReference type="ChEBI" id="CHEBI:59789"/>
        <dbReference type="ChEBI" id="CHEBI:90596"/>
        <dbReference type="ChEBI" id="CHEBI:90598"/>
        <dbReference type="EC" id="2.1.1.77"/>
    </reaction>
</comment>